<comment type="subcellular location">
    <subcellularLocation>
        <location evidence="1">Cytoplasm</location>
    </subcellularLocation>
</comment>
<dbReference type="CDD" id="cd09557">
    <property type="entry name" value="SAM_Smaug"/>
    <property type="match status" value="1"/>
</dbReference>
<dbReference type="eggNOG" id="KOG3791">
    <property type="taxonomic scope" value="Eukaryota"/>
</dbReference>
<reference evidence="12 13" key="1">
    <citation type="journal article" date="2014" name="Nat. Commun.">
        <title>Molecular traces of alternative social organization in a termite genome.</title>
        <authorList>
            <person name="Terrapon N."/>
            <person name="Li C."/>
            <person name="Robertson H.M."/>
            <person name="Ji L."/>
            <person name="Meng X."/>
            <person name="Booth W."/>
            <person name="Chen Z."/>
            <person name="Childers C.P."/>
            <person name="Glastad K.M."/>
            <person name="Gokhale K."/>
            <person name="Gowin J."/>
            <person name="Gronenberg W."/>
            <person name="Hermansen R.A."/>
            <person name="Hu H."/>
            <person name="Hunt B.G."/>
            <person name="Huylmans A.K."/>
            <person name="Khalil S.M."/>
            <person name="Mitchell R.D."/>
            <person name="Munoz-Torres M.C."/>
            <person name="Mustard J.A."/>
            <person name="Pan H."/>
            <person name="Reese J.T."/>
            <person name="Scharf M.E."/>
            <person name="Sun F."/>
            <person name="Vogel H."/>
            <person name="Xiao J."/>
            <person name="Yang W."/>
            <person name="Yang Z."/>
            <person name="Yang Z."/>
            <person name="Zhou J."/>
            <person name="Zhu J."/>
            <person name="Brent C.S."/>
            <person name="Elsik C.G."/>
            <person name="Goodisman M.A."/>
            <person name="Liberles D.A."/>
            <person name="Roe R.M."/>
            <person name="Vargo E.L."/>
            <person name="Vilcinskas A."/>
            <person name="Wang J."/>
            <person name="Bornberg-Bauer E."/>
            <person name="Korb J."/>
            <person name="Zhang G."/>
            <person name="Liebig J."/>
        </authorList>
    </citation>
    <scope>NUCLEOTIDE SEQUENCE [LARGE SCALE GENOMIC DNA]</scope>
    <source>
        <tissue evidence="12">Whole organism</tissue>
    </source>
</reference>
<keyword evidence="13" id="KW-1185">Reference proteome</keyword>
<dbReference type="InterPro" id="IPR057327">
    <property type="entry name" value="Vts1_dom"/>
</dbReference>
<keyword evidence="9" id="KW-0694">RNA-binding</keyword>
<dbReference type="Pfam" id="PF26034">
    <property type="entry name" value="PHAT_SMAUG"/>
    <property type="match status" value="1"/>
</dbReference>
<feature type="domain" description="SAM" evidence="11">
    <location>
        <begin position="340"/>
        <end position="403"/>
    </location>
</feature>
<dbReference type="EMBL" id="KK852484">
    <property type="protein sequence ID" value="KDR22826.1"/>
    <property type="molecule type" value="Genomic_DNA"/>
</dbReference>
<dbReference type="InterPro" id="IPR015327">
    <property type="entry name" value="PHAT_dom"/>
</dbReference>
<dbReference type="SUPFAM" id="SSF47769">
    <property type="entry name" value="SAM/Pointed domain"/>
    <property type="match status" value="1"/>
</dbReference>
<name>A0A067RG23_ZOONE</name>
<feature type="region of interest" description="Disordered" evidence="10">
    <location>
        <begin position="578"/>
        <end position="608"/>
    </location>
</feature>
<dbReference type="Pfam" id="PF00536">
    <property type="entry name" value="SAM_1"/>
    <property type="match status" value="1"/>
</dbReference>
<sequence>MGRGKRACYSSFCEMFREQVNTISSWFDQWNECERTVALYSLIKRVTHVNARFLSLVLDQTLGDSHELQLHEQQANNPGFVSSLPAESDAAIAQLLLHVPLLRPGNNETKARYVTIIHKVLSHTVETGAHIDKARQLLSYSLIHPAFNGEDRRSLTYWLRLLEARITNGTTRMMPPTVCDSPQHQQTTIMWGQQQQRSRGSGGNDVTLINGHCIVHSCNSAPSIASLNKSGFTDAIGNYSSSTHPRVRRSNSLTPPVSITQTSDFWSSQMSVKQRLRYLCLILRKALINVADFLKDDLSGRQKPRSFSLSSEHAPPLSPQSSLASSGSGSLDELRSGFISDACGMRDVPSWLKSLRLHKYAQLFAQLSYEEMLALTEEQLAAQGVTKGARHKIIISIRKLRERYNTLCQLEKEVVEGNNLAAALEELKAILLSPIKASHRDDKERDETEFGSDVKITDNGTAGSNVENTGSDFILAPSDSDTAVPDEDIPVKFTKVMGKVCTQLLVSNHTEEETVRLFMWLLDHSLQHEAFTTQQKRRLSSWRLQIQDAWHLSPSQHKASDQRHARLKWHHHSQFSSGTTNGYSHLHGNRGQRFPPPQPIGCGNYHHRGTSAKPGFTLSYPSGPLGRQQQQHCSSLSMLGAGVSFMAKRPSLQDTLPEPLQLHASLQRTRSAPPKPNNFCGLSFGPGTKCATPESNSSAVDPEINSRLESLCLSMTEHALGGCGESSMICNAEAWCTFCIVSLNSGDLLVTFSVASGV</sequence>
<keyword evidence="5" id="KW-0963">Cytoplasm</keyword>
<evidence type="ECO:0000256" key="5">
    <source>
        <dbReference type="ARBA" id="ARBA00022490"/>
    </source>
</evidence>
<evidence type="ECO:0000256" key="8">
    <source>
        <dbReference type="ARBA" id="ARBA00022845"/>
    </source>
</evidence>
<evidence type="ECO:0000313" key="12">
    <source>
        <dbReference type="EMBL" id="KDR22826.1"/>
    </source>
</evidence>
<dbReference type="AlphaFoldDB" id="A0A067RG23"/>
<dbReference type="PANTHER" id="PTHR12515:SF5">
    <property type="entry name" value="PROTEIN SMAUG"/>
    <property type="match status" value="1"/>
</dbReference>
<dbReference type="InterPro" id="IPR037093">
    <property type="entry name" value="PHAT_dom_sf"/>
</dbReference>
<dbReference type="Pfam" id="PF09246">
    <property type="entry name" value="PHAT"/>
    <property type="match status" value="2"/>
</dbReference>
<evidence type="ECO:0000259" key="11">
    <source>
        <dbReference type="SMART" id="SM00454"/>
    </source>
</evidence>
<comment type="similarity">
    <text evidence="2">Belongs to the SMAUG family.</text>
</comment>
<dbReference type="InterPro" id="IPR050897">
    <property type="entry name" value="SMAUG/VTS1_RNA-bind"/>
</dbReference>
<evidence type="ECO:0000256" key="10">
    <source>
        <dbReference type="SAM" id="MobiDB-lite"/>
    </source>
</evidence>
<feature type="region of interest" description="Disordered" evidence="10">
    <location>
        <begin position="304"/>
        <end position="329"/>
    </location>
</feature>
<evidence type="ECO:0000313" key="13">
    <source>
        <dbReference type="Proteomes" id="UP000027135"/>
    </source>
</evidence>
<evidence type="ECO:0000256" key="7">
    <source>
        <dbReference type="ARBA" id="ARBA00022553"/>
    </source>
</evidence>
<dbReference type="GO" id="GO:0003729">
    <property type="term" value="F:mRNA binding"/>
    <property type="evidence" value="ECO:0007669"/>
    <property type="project" value="TreeGrafter"/>
</dbReference>
<dbReference type="InterPro" id="IPR058599">
    <property type="entry name" value="PHAT_Smg/ZCCHC2-like"/>
</dbReference>
<gene>
    <name evidence="12" type="ORF">L798_13078</name>
</gene>
<evidence type="ECO:0000256" key="9">
    <source>
        <dbReference type="ARBA" id="ARBA00022884"/>
    </source>
</evidence>
<dbReference type="InterPro" id="IPR037634">
    <property type="entry name" value="Smaug_SAM"/>
</dbReference>
<protein>
    <recommendedName>
        <fullName evidence="3">Protein Smaug</fullName>
    </recommendedName>
</protein>
<dbReference type="GO" id="GO:0006355">
    <property type="term" value="P:regulation of DNA-templated transcription"/>
    <property type="evidence" value="ECO:0007669"/>
    <property type="project" value="InterPro"/>
</dbReference>
<evidence type="ECO:0000256" key="4">
    <source>
        <dbReference type="ARBA" id="ARBA00022473"/>
    </source>
</evidence>
<dbReference type="Gene3D" id="1.25.40.170">
    <property type="entry name" value="Smaug, PHAT domain"/>
    <property type="match status" value="2"/>
</dbReference>
<dbReference type="PANTHER" id="PTHR12515">
    <property type="entry name" value="STERILE ALPHA MOTIF DOMAIN CONTAINING PROTEIN 4-RELATED"/>
    <property type="match status" value="1"/>
</dbReference>
<keyword evidence="8" id="KW-0810">Translation regulation</keyword>
<dbReference type="Proteomes" id="UP000027135">
    <property type="component" value="Unassembled WGS sequence"/>
</dbReference>
<dbReference type="GO" id="GO:0030371">
    <property type="term" value="F:translation repressor activity"/>
    <property type="evidence" value="ECO:0007669"/>
    <property type="project" value="InterPro"/>
</dbReference>
<keyword evidence="7" id="KW-0597">Phosphoprotein</keyword>
<accession>A0A067RG23</accession>
<dbReference type="Gene3D" id="1.10.150.50">
    <property type="entry name" value="Transcription Factor, Ets-1"/>
    <property type="match status" value="1"/>
</dbReference>
<feature type="compositionally biased region" description="Low complexity" evidence="10">
    <location>
        <begin position="319"/>
        <end position="329"/>
    </location>
</feature>
<dbReference type="InterPro" id="IPR001660">
    <property type="entry name" value="SAM"/>
</dbReference>
<dbReference type="SMART" id="SM00454">
    <property type="entry name" value="SAM"/>
    <property type="match status" value="1"/>
</dbReference>
<dbReference type="FunCoup" id="A0A067RG23">
    <property type="interactions" value="900"/>
</dbReference>
<dbReference type="STRING" id="136037.A0A067RG23"/>
<proteinExistence type="inferred from homology"/>
<dbReference type="InParanoid" id="A0A067RG23"/>
<dbReference type="Pfam" id="PF25479">
    <property type="entry name" value="Vts1"/>
    <property type="match status" value="1"/>
</dbReference>
<evidence type="ECO:0000256" key="3">
    <source>
        <dbReference type="ARBA" id="ARBA00018651"/>
    </source>
</evidence>
<organism evidence="12 13">
    <name type="scientific">Zootermopsis nevadensis</name>
    <name type="common">Dampwood termite</name>
    <dbReference type="NCBI Taxonomy" id="136037"/>
    <lineage>
        <taxon>Eukaryota</taxon>
        <taxon>Metazoa</taxon>
        <taxon>Ecdysozoa</taxon>
        <taxon>Arthropoda</taxon>
        <taxon>Hexapoda</taxon>
        <taxon>Insecta</taxon>
        <taxon>Pterygota</taxon>
        <taxon>Neoptera</taxon>
        <taxon>Polyneoptera</taxon>
        <taxon>Dictyoptera</taxon>
        <taxon>Blattodea</taxon>
        <taxon>Blattoidea</taxon>
        <taxon>Termitoidae</taxon>
        <taxon>Termopsidae</taxon>
        <taxon>Zootermopsis</taxon>
    </lineage>
</organism>
<keyword evidence="4" id="KW-0217">Developmental protein</keyword>
<dbReference type="OMA" id="NTSNWQD"/>
<evidence type="ECO:0000256" key="6">
    <source>
        <dbReference type="ARBA" id="ARBA00022491"/>
    </source>
</evidence>
<evidence type="ECO:0000256" key="2">
    <source>
        <dbReference type="ARBA" id="ARBA00008232"/>
    </source>
</evidence>
<keyword evidence="6" id="KW-0678">Repressor</keyword>
<dbReference type="FunFam" id="1.10.150.50:FF:000013">
    <property type="entry name" value="Protein Smaug homolog 1 isoform 2"/>
    <property type="match status" value="1"/>
</dbReference>
<dbReference type="InterPro" id="IPR013761">
    <property type="entry name" value="SAM/pointed_sf"/>
</dbReference>
<feature type="region of interest" description="Disordered" evidence="10">
    <location>
        <begin position="442"/>
        <end position="462"/>
    </location>
</feature>
<evidence type="ECO:0000256" key="1">
    <source>
        <dbReference type="ARBA" id="ARBA00004496"/>
    </source>
</evidence>
<dbReference type="GO" id="GO:0000932">
    <property type="term" value="C:P-body"/>
    <property type="evidence" value="ECO:0007669"/>
    <property type="project" value="TreeGrafter"/>
</dbReference>
<dbReference type="GO" id="GO:0000289">
    <property type="term" value="P:nuclear-transcribed mRNA poly(A) tail shortening"/>
    <property type="evidence" value="ECO:0007669"/>
    <property type="project" value="TreeGrafter"/>
</dbReference>